<dbReference type="SUPFAM" id="SSF55729">
    <property type="entry name" value="Acyl-CoA N-acyltransferases (Nat)"/>
    <property type="match status" value="1"/>
</dbReference>
<dbReference type="PANTHER" id="PTHR43800">
    <property type="entry name" value="PEPTIDYL-LYSINE N-ACETYLTRANSFERASE YJAB"/>
    <property type="match status" value="1"/>
</dbReference>
<dbReference type="AlphaFoldDB" id="A0A7W6ZX07"/>
<evidence type="ECO:0000256" key="1">
    <source>
        <dbReference type="ARBA" id="ARBA00022679"/>
    </source>
</evidence>
<protein>
    <submittedName>
        <fullName evidence="4">GNAT superfamily N-acetyltransferase</fullName>
    </submittedName>
</protein>
<dbReference type="RefSeq" id="WP_342426542.1">
    <property type="nucleotide sequence ID" value="NZ_JACIIG010000012.1"/>
</dbReference>
<dbReference type="GO" id="GO:0016747">
    <property type="term" value="F:acyltransferase activity, transferring groups other than amino-acyl groups"/>
    <property type="evidence" value="ECO:0007669"/>
    <property type="project" value="InterPro"/>
</dbReference>
<evidence type="ECO:0000313" key="5">
    <source>
        <dbReference type="Proteomes" id="UP000543836"/>
    </source>
</evidence>
<proteinExistence type="predicted"/>
<dbReference type="PROSITE" id="PS51186">
    <property type="entry name" value="GNAT"/>
    <property type="match status" value="1"/>
</dbReference>
<evidence type="ECO:0000256" key="2">
    <source>
        <dbReference type="ARBA" id="ARBA00023315"/>
    </source>
</evidence>
<gene>
    <name evidence="4" type="ORF">GGE60_004459</name>
</gene>
<feature type="domain" description="N-acetyltransferase" evidence="3">
    <location>
        <begin position="11"/>
        <end position="160"/>
    </location>
</feature>
<comment type="caution">
    <text evidence="4">The sequence shown here is derived from an EMBL/GenBank/DDBJ whole genome shotgun (WGS) entry which is preliminary data.</text>
</comment>
<dbReference type="CDD" id="cd04301">
    <property type="entry name" value="NAT_SF"/>
    <property type="match status" value="1"/>
</dbReference>
<keyword evidence="5" id="KW-1185">Reference proteome</keyword>
<organism evidence="4 5">
    <name type="scientific">Rhizobium leucaenae</name>
    <dbReference type="NCBI Taxonomy" id="29450"/>
    <lineage>
        <taxon>Bacteria</taxon>
        <taxon>Pseudomonadati</taxon>
        <taxon>Pseudomonadota</taxon>
        <taxon>Alphaproteobacteria</taxon>
        <taxon>Hyphomicrobiales</taxon>
        <taxon>Rhizobiaceae</taxon>
        <taxon>Rhizobium/Agrobacterium group</taxon>
        <taxon>Rhizobium</taxon>
    </lineage>
</organism>
<evidence type="ECO:0000313" key="4">
    <source>
        <dbReference type="EMBL" id="MBB4570323.1"/>
    </source>
</evidence>
<evidence type="ECO:0000259" key="3">
    <source>
        <dbReference type="PROSITE" id="PS51186"/>
    </source>
</evidence>
<sequence>MSMGEIGYDAYKIRLARSADLDFLSEIEIDAFATLGRALGRQGAGGTVPRQTLEKSLDAKLLFVAVDHVDHPFAFAAGAELDGAIYVVEIDVMQRWQRKGVGRRLMQAVIETARQRGASGVTLTTDRYVPFNAPFYASLGLRMLDEGEMPAGLFEILKFEIDHGADPDRRVAMALWF</sequence>
<keyword evidence="1 4" id="KW-0808">Transferase</keyword>
<dbReference type="Gene3D" id="3.40.630.30">
    <property type="match status" value="1"/>
</dbReference>
<dbReference type="EMBL" id="JACIIG010000012">
    <property type="protein sequence ID" value="MBB4570323.1"/>
    <property type="molecule type" value="Genomic_DNA"/>
</dbReference>
<dbReference type="Pfam" id="PF00583">
    <property type="entry name" value="Acetyltransf_1"/>
    <property type="match status" value="1"/>
</dbReference>
<dbReference type="InterPro" id="IPR000182">
    <property type="entry name" value="GNAT_dom"/>
</dbReference>
<dbReference type="PANTHER" id="PTHR43800:SF1">
    <property type="entry name" value="PEPTIDYL-LYSINE N-ACETYLTRANSFERASE YJAB"/>
    <property type="match status" value="1"/>
</dbReference>
<dbReference type="InterPro" id="IPR016181">
    <property type="entry name" value="Acyl_CoA_acyltransferase"/>
</dbReference>
<keyword evidence="2" id="KW-0012">Acyltransferase</keyword>
<dbReference type="Proteomes" id="UP000543836">
    <property type="component" value="Unassembled WGS sequence"/>
</dbReference>
<reference evidence="4 5" key="1">
    <citation type="submission" date="2020-08" db="EMBL/GenBank/DDBJ databases">
        <title>Genomic Encyclopedia of Type Strains, Phase IV (KMG-V): Genome sequencing to study the core and pangenomes of soil and plant-associated prokaryotes.</title>
        <authorList>
            <person name="Whitman W."/>
        </authorList>
    </citation>
    <scope>NUCLEOTIDE SEQUENCE [LARGE SCALE GENOMIC DNA]</scope>
    <source>
        <strain evidence="4 5">SEMIA 492</strain>
    </source>
</reference>
<accession>A0A7W6ZX07</accession>
<name>A0A7W6ZX07_9HYPH</name>